<keyword evidence="1" id="KW-0472">Membrane</keyword>
<sequence>MQSIAAFTKMETDKCAIMRISGKKERVSSFSAYSFFLKLLFYLQDIFISYLE</sequence>
<evidence type="ECO:0000313" key="2">
    <source>
        <dbReference type="EMBL" id="SEI77908.1"/>
    </source>
</evidence>
<dbReference type="Proteomes" id="UP000199532">
    <property type="component" value="Unassembled WGS sequence"/>
</dbReference>
<evidence type="ECO:0000313" key="3">
    <source>
        <dbReference type="Proteomes" id="UP000199532"/>
    </source>
</evidence>
<dbReference type="AlphaFoldDB" id="A0A1H6TCZ8"/>
<keyword evidence="3" id="KW-1185">Reference proteome</keyword>
<name>A0A1H6TCZ8_9BACT</name>
<feature type="transmembrane region" description="Helical" evidence="1">
    <location>
        <begin position="30"/>
        <end position="51"/>
    </location>
</feature>
<evidence type="ECO:0000256" key="1">
    <source>
        <dbReference type="SAM" id="Phobius"/>
    </source>
</evidence>
<dbReference type="EMBL" id="FNXY01000003">
    <property type="protein sequence ID" value="SEI77908.1"/>
    <property type="molecule type" value="Genomic_DNA"/>
</dbReference>
<gene>
    <name evidence="2" type="ORF">SAMN04487995_2171</name>
</gene>
<keyword evidence="1" id="KW-0812">Transmembrane</keyword>
<organism evidence="2 3">
    <name type="scientific">Dyadobacter koreensis</name>
    <dbReference type="NCBI Taxonomy" id="408657"/>
    <lineage>
        <taxon>Bacteria</taxon>
        <taxon>Pseudomonadati</taxon>
        <taxon>Bacteroidota</taxon>
        <taxon>Cytophagia</taxon>
        <taxon>Cytophagales</taxon>
        <taxon>Spirosomataceae</taxon>
        <taxon>Dyadobacter</taxon>
    </lineage>
</organism>
<accession>A0A1H6TCZ8</accession>
<proteinExistence type="predicted"/>
<dbReference type="STRING" id="408657.SAMN04487995_2171"/>
<reference evidence="2 3" key="1">
    <citation type="submission" date="2016-10" db="EMBL/GenBank/DDBJ databases">
        <authorList>
            <person name="de Groot N.N."/>
        </authorList>
    </citation>
    <scope>NUCLEOTIDE SEQUENCE [LARGE SCALE GENOMIC DNA]</scope>
    <source>
        <strain evidence="2 3">DSM 19938</strain>
    </source>
</reference>
<protein>
    <submittedName>
        <fullName evidence="2">Uncharacterized protein</fullName>
    </submittedName>
</protein>
<keyword evidence="1" id="KW-1133">Transmembrane helix</keyword>